<evidence type="ECO:0000259" key="10">
    <source>
        <dbReference type="Pfam" id="PF08263"/>
    </source>
</evidence>
<evidence type="ECO:0000256" key="9">
    <source>
        <dbReference type="SAM" id="SignalP"/>
    </source>
</evidence>
<evidence type="ECO:0000313" key="11">
    <source>
        <dbReference type="EMBL" id="KAK6137296.1"/>
    </source>
</evidence>
<dbReference type="PANTHER" id="PTHR48063:SF112">
    <property type="entry name" value="RECEPTOR LIKE PROTEIN 30-LIKE"/>
    <property type="match status" value="1"/>
</dbReference>
<dbReference type="PANTHER" id="PTHR48063">
    <property type="entry name" value="LRR RECEPTOR-LIKE KINASE"/>
    <property type="match status" value="1"/>
</dbReference>
<reference evidence="11 12" key="1">
    <citation type="journal article" date="2021" name="Comput. Struct. Biotechnol. J.">
        <title>De novo genome assembly of the potent medicinal plant Rehmannia glutinosa using nanopore technology.</title>
        <authorList>
            <person name="Ma L."/>
            <person name="Dong C."/>
            <person name="Song C."/>
            <person name="Wang X."/>
            <person name="Zheng X."/>
            <person name="Niu Y."/>
            <person name="Chen S."/>
            <person name="Feng W."/>
        </authorList>
    </citation>
    <scope>NUCLEOTIDE SEQUENCE [LARGE SCALE GENOMIC DNA]</scope>
    <source>
        <strain evidence="11">DH-2019</strain>
    </source>
</reference>
<evidence type="ECO:0000256" key="8">
    <source>
        <dbReference type="ARBA" id="ARBA00023180"/>
    </source>
</evidence>
<comment type="subcellular location">
    <subcellularLocation>
        <location evidence="1">Membrane</location>
        <topology evidence="1">Single-pass type I membrane protein</topology>
    </subcellularLocation>
</comment>
<keyword evidence="5" id="KW-0677">Repeat</keyword>
<keyword evidence="8" id="KW-0325">Glycoprotein</keyword>
<keyword evidence="12" id="KW-1185">Reference proteome</keyword>
<dbReference type="InterPro" id="IPR032675">
    <property type="entry name" value="LRR_dom_sf"/>
</dbReference>
<evidence type="ECO:0000256" key="4">
    <source>
        <dbReference type="ARBA" id="ARBA00022729"/>
    </source>
</evidence>
<dbReference type="InterPro" id="IPR046956">
    <property type="entry name" value="RLP23-like"/>
</dbReference>
<proteinExistence type="predicted"/>
<evidence type="ECO:0000256" key="7">
    <source>
        <dbReference type="ARBA" id="ARBA00023136"/>
    </source>
</evidence>
<evidence type="ECO:0000256" key="3">
    <source>
        <dbReference type="ARBA" id="ARBA00022692"/>
    </source>
</evidence>
<feature type="chain" id="PRO_5045990545" description="Leucine-rich repeat-containing N-terminal plant-type domain-containing protein" evidence="9">
    <location>
        <begin position="24"/>
        <end position="193"/>
    </location>
</feature>
<dbReference type="SUPFAM" id="SSF52058">
    <property type="entry name" value="L domain-like"/>
    <property type="match status" value="1"/>
</dbReference>
<keyword evidence="3" id="KW-0812">Transmembrane</keyword>
<accession>A0ABR0VSN7</accession>
<evidence type="ECO:0000256" key="6">
    <source>
        <dbReference type="ARBA" id="ARBA00022989"/>
    </source>
</evidence>
<dbReference type="InterPro" id="IPR013210">
    <property type="entry name" value="LRR_N_plant-typ"/>
</dbReference>
<keyword evidence="4 9" id="KW-0732">Signal</keyword>
<dbReference type="Pfam" id="PF08263">
    <property type="entry name" value="LRRNT_2"/>
    <property type="match status" value="1"/>
</dbReference>
<feature type="domain" description="Leucine-rich repeat-containing N-terminal plant-type" evidence="10">
    <location>
        <begin position="33"/>
        <end position="70"/>
    </location>
</feature>
<dbReference type="EMBL" id="JABTTQ020000856">
    <property type="protein sequence ID" value="KAK6137296.1"/>
    <property type="molecule type" value="Genomic_DNA"/>
</dbReference>
<keyword evidence="7" id="KW-0472">Membrane</keyword>
<protein>
    <recommendedName>
        <fullName evidence="10">Leucine-rich repeat-containing N-terminal plant-type domain-containing protein</fullName>
    </recommendedName>
</protein>
<dbReference type="Proteomes" id="UP001318860">
    <property type="component" value="Unassembled WGS sequence"/>
</dbReference>
<comment type="caution">
    <text evidence="11">The sequence shown here is derived from an EMBL/GenBank/DDBJ whole genome shotgun (WGS) entry which is preliminary data.</text>
</comment>
<evidence type="ECO:0000256" key="5">
    <source>
        <dbReference type="ARBA" id="ARBA00022737"/>
    </source>
</evidence>
<sequence>MMSSAIHLSIVLLIMASMICCVAKNITFGCVPRERKALLKFKASLLDHSNRLSSWKQNKDCCTWQGVKCSKVMGHVIGLDLRNRNTLFDIDNMSQYGNKRFDYMLQGKKIDSSLLELKYPSYLDLSWNDFQRSKIPTFFGSMKHLQHLNLSTANFVGVVPHQLGNLSSLRVLDLVVREARLSMTSCGLLIFHC</sequence>
<feature type="signal peptide" evidence="9">
    <location>
        <begin position="1"/>
        <end position="23"/>
    </location>
</feature>
<gene>
    <name evidence="11" type="ORF">DH2020_028959</name>
</gene>
<dbReference type="Gene3D" id="3.80.10.10">
    <property type="entry name" value="Ribonuclease Inhibitor"/>
    <property type="match status" value="1"/>
</dbReference>
<evidence type="ECO:0000256" key="1">
    <source>
        <dbReference type="ARBA" id="ARBA00004479"/>
    </source>
</evidence>
<keyword evidence="2" id="KW-0433">Leucine-rich repeat</keyword>
<organism evidence="11 12">
    <name type="scientific">Rehmannia glutinosa</name>
    <name type="common">Chinese foxglove</name>
    <dbReference type="NCBI Taxonomy" id="99300"/>
    <lineage>
        <taxon>Eukaryota</taxon>
        <taxon>Viridiplantae</taxon>
        <taxon>Streptophyta</taxon>
        <taxon>Embryophyta</taxon>
        <taxon>Tracheophyta</taxon>
        <taxon>Spermatophyta</taxon>
        <taxon>Magnoliopsida</taxon>
        <taxon>eudicotyledons</taxon>
        <taxon>Gunneridae</taxon>
        <taxon>Pentapetalae</taxon>
        <taxon>asterids</taxon>
        <taxon>lamiids</taxon>
        <taxon>Lamiales</taxon>
        <taxon>Orobanchaceae</taxon>
        <taxon>Rehmannieae</taxon>
        <taxon>Rehmannia</taxon>
    </lineage>
</organism>
<keyword evidence="6" id="KW-1133">Transmembrane helix</keyword>
<evidence type="ECO:0000256" key="2">
    <source>
        <dbReference type="ARBA" id="ARBA00022614"/>
    </source>
</evidence>
<evidence type="ECO:0000313" key="12">
    <source>
        <dbReference type="Proteomes" id="UP001318860"/>
    </source>
</evidence>
<name>A0ABR0VSN7_REHGL</name>